<evidence type="ECO:0000256" key="4">
    <source>
        <dbReference type="ARBA" id="ARBA00021006"/>
    </source>
</evidence>
<dbReference type="PANTHER" id="PTHR43507">
    <property type="entry name" value="NADH-UBIQUINONE OXIDOREDUCTASE CHAIN 4"/>
    <property type="match status" value="1"/>
</dbReference>
<keyword evidence="5 16" id="KW-0813">Transport</keyword>
<proteinExistence type="inferred from homology"/>
<evidence type="ECO:0000313" key="18">
    <source>
        <dbReference type="EMBL" id="AHZ94353.1"/>
    </source>
</evidence>
<keyword evidence="12 16" id="KW-0830">Ubiquinone</keyword>
<comment type="function">
    <text evidence="16">Core subunit of the mitochondrial membrane respiratory chain NADH dehydrogenase (Complex I) which catalyzes electron transfer from NADH through the respiratory chain, using ubiquinone as an electron acceptor. Essential for the catalytic activity and assembly of complex I.</text>
</comment>
<dbReference type="GO" id="GO:0003954">
    <property type="term" value="F:NADH dehydrogenase activity"/>
    <property type="evidence" value="ECO:0007669"/>
    <property type="project" value="TreeGrafter"/>
</dbReference>
<evidence type="ECO:0000256" key="9">
    <source>
        <dbReference type="ARBA" id="ARBA00022982"/>
    </source>
</evidence>
<feature type="transmembrane region" description="Helical" evidence="16">
    <location>
        <begin position="43"/>
        <end position="70"/>
    </location>
</feature>
<feature type="transmembrane region" description="Helical" evidence="16">
    <location>
        <begin position="267"/>
        <end position="286"/>
    </location>
</feature>
<keyword evidence="9 16" id="KW-0249">Electron transport</keyword>
<feature type="domain" description="NADH:quinone oxidoreductase/Mrp antiporter transmembrane" evidence="17">
    <location>
        <begin position="135"/>
        <end position="406"/>
    </location>
</feature>
<feature type="transmembrane region" description="Helical" evidence="16">
    <location>
        <begin position="122"/>
        <end position="154"/>
    </location>
</feature>
<dbReference type="Pfam" id="PF00361">
    <property type="entry name" value="Proton_antipo_M"/>
    <property type="match status" value="1"/>
</dbReference>
<reference evidence="18" key="1">
    <citation type="journal article" date="2014" name="PLoS ONE">
        <title>Host Control of Symbiont Natural Product Chemistry in Cryptic Populations of the Tunicate Lissoclinum patella.</title>
        <authorList>
            <person name="Kwan J.C."/>
            <person name="Tianero M.D."/>
            <person name="Donia M.S."/>
            <person name="Wyche T.P."/>
            <person name="Bugni T.S."/>
            <person name="Schmidt E.W."/>
        </authorList>
    </citation>
    <scope>NUCLEOTIDE SEQUENCE</scope>
    <source>
        <strain evidence="18">L5</strain>
    </source>
</reference>
<evidence type="ECO:0000256" key="16">
    <source>
        <dbReference type="RuleBase" id="RU003297"/>
    </source>
</evidence>
<evidence type="ECO:0000256" key="5">
    <source>
        <dbReference type="ARBA" id="ARBA00022448"/>
    </source>
</evidence>
<evidence type="ECO:0000256" key="7">
    <source>
        <dbReference type="ARBA" id="ARBA00022692"/>
    </source>
</evidence>
<geneLocation type="mitochondrion" evidence="18"/>
<evidence type="ECO:0000256" key="2">
    <source>
        <dbReference type="ARBA" id="ARBA00009025"/>
    </source>
</evidence>
<keyword evidence="13 16" id="KW-0496">Mitochondrion</keyword>
<keyword evidence="8" id="KW-1278">Translocase</keyword>
<evidence type="ECO:0000256" key="12">
    <source>
        <dbReference type="ARBA" id="ARBA00023075"/>
    </source>
</evidence>
<protein>
    <recommendedName>
        <fullName evidence="4 16">NADH-ubiquinone oxidoreductase chain 4</fullName>
        <ecNumber evidence="3 16">7.1.1.2</ecNumber>
    </recommendedName>
</protein>
<feature type="transmembrane region" description="Helical" evidence="16">
    <location>
        <begin position="241"/>
        <end position="261"/>
    </location>
</feature>
<feature type="transmembrane region" description="Helical" evidence="16">
    <location>
        <begin position="91"/>
        <end position="110"/>
    </location>
</feature>
<keyword evidence="6 16" id="KW-0679">Respiratory chain</keyword>
<gene>
    <name evidence="18" type="primary">ND4</name>
</gene>
<evidence type="ECO:0000256" key="13">
    <source>
        <dbReference type="ARBA" id="ARBA00023128"/>
    </source>
</evidence>
<evidence type="ECO:0000256" key="3">
    <source>
        <dbReference type="ARBA" id="ARBA00012944"/>
    </source>
</evidence>
<evidence type="ECO:0000256" key="15">
    <source>
        <dbReference type="ARBA" id="ARBA00049551"/>
    </source>
</evidence>
<keyword evidence="14 16" id="KW-0472">Membrane</keyword>
<dbReference type="EC" id="7.1.1.2" evidence="3 16"/>
<comment type="similarity">
    <text evidence="2 16">Belongs to the complex I subunit 4 family.</text>
</comment>
<comment type="subcellular location">
    <subcellularLocation>
        <location evidence="1 16">Mitochondrion membrane</location>
        <topology evidence="1 16">Multi-pass membrane protein</topology>
    </subcellularLocation>
</comment>
<dbReference type="GO" id="GO:0008137">
    <property type="term" value="F:NADH dehydrogenase (ubiquinone) activity"/>
    <property type="evidence" value="ECO:0007669"/>
    <property type="project" value="UniProtKB-UniRule"/>
</dbReference>
<dbReference type="PANTHER" id="PTHR43507:SF20">
    <property type="entry name" value="NADH-UBIQUINONE OXIDOREDUCTASE CHAIN 4"/>
    <property type="match status" value="1"/>
</dbReference>
<accession>A0A059VEL3</accession>
<evidence type="ECO:0000256" key="1">
    <source>
        <dbReference type="ARBA" id="ARBA00004225"/>
    </source>
</evidence>
<feature type="transmembrane region" description="Helical" evidence="16">
    <location>
        <begin position="166"/>
        <end position="187"/>
    </location>
</feature>
<feature type="transmembrane region" description="Helical" evidence="16">
    <location>
        <begin position="361"/>
        <end position="380"/>
    </location>
</feature>
<dbReference type="EMBL" id="KJ596322">
    <property type="protein sequence ID" value="AHZ94353.1"/>
    <property type="molecule type" value="Genomic_DNA"/>
</dbReference>
<dbReference type="GO" id="GO:0015990">
    <property type="term" value="P:electron transport coupled proton transport"/>
    <property type="evidence" value="ECO:0007669"/>
    <property type="project" value="TreeGrafter"/>
</dbReference>
<evidence type="ECO:0000259" key="17">
    <source>
        <dbReference type="Pfam" id="PF00361"/>
    </source>
</evidence>
<organism evidence="18">
    <name type="scientific">Lissoclinum patella</name>
    <dbReference type="NCBI Taxonomy" id="13110"/>
    <lineage>
        <taxon>Eukaryota</taxon>
        <taxon>Metazoa</taxon>
        <taxon>Chordata</taxon>
        <taxon>Tunicata</taxon>
        <taxon>Ascidiacea</taxon>
        <taxon>Aplousobranchia</taxon>
        <taxon>Didemnidae</taxon>
        <taxon>Lissoclinum</taxon>
    </lineage>
</organism>
<name>A0A059VEL3_9ASCI</name>
<feature type="transmembrane region" description="Helical" evidence="16">
    <location>
        <begin position="7"/>
        <end position="23"/>
    </location>
</feature>
<feature type="transmembrane region" description="Helical" evidence="16">
    <location>
        <begin position="433"/>
        <end position="456"/>
    </location>
</feature>
<sequence>MFFKNEKKIFLIVFFFFFMYYYNNYYSFSQYTHFFFFYNYMSFFFFFFFFNMTSHLMNVVLIFIMFFFFLKNTFVCKTFSFNMGYYFSMDFFSFFFVLFTLLLFIIIMMHSSNKVMNILTHILIFLILLVFTISNFLYFLMFFESVSLLIFFFLKNFGYYKERGVSFFYLFFFNYISSIPFFILIVYMNHNLNYTFNSLFNFLNTYLYFFLFILIFTTKLPMYFSHMWLPKAHVDSPTIGSMLLAGILLKMGAFGMCRYFMTTSNNLFFILMNLSFIGYFFTSMLSMRVLDIKTCIAYSSIYHMNLALIGLVVYTMYGSFYIFLGHAIISPLMFFMVGLVFDYSHSRNLTLLKSFFKINMIFFYSFLLVMLMNSGLPPFLNFYGEVYVFIMLFNFLNMKTLFFFFGFVLGGYSNIRIYIMLTSGNKNQNGKKIFLKDLLMVVLFLGSYVVFSFFFFSY</sequence>
<dbReference type="GO" id="GO:0031966">
    <property type="term" value="C:mitochondrial membrane"/>
    <property type="evidence" value="ECO:0007669"/>
    <property type="project" value="UniProtKB-SubCell"/>
</dbReference>
<evidence type="ECO:0000256" key="11">
    <source>
        <dbReference type="ARBA" id="ARBA00023027"/>
    </source>
</evidence>
<comment type="catalytic activity">
    <reaction evidence="15 16">
        <text>a ubiquinone + NADH + 5 H(+)(in) = a ubiquinol + NAD(+) + 4 H(+)(out)</text>
        <dbReference type="Rhea" id="RHEA:29091"/>
        <dbReference type="Rhea" id="RHEA-COMP:9565"/>
        <dbReference type="Rhea" id="RHEA-COMP:9566"/>
        <dbReference type="ChEBI" id="CHEBI:15378"/>
        <dbReference type="ChEBI" id="CHEBI:16389"/>
        <dbReference type="ChEBI" id="CHEBI:17976"/>
        <dbReference type="ChEBI" id="CHEBI:57540"/>
        <dbReference type="ChEBI" id="CHEBI:57945"/>
        <dbReference type="EC" id="7.1.1.2"/>
    </reaction>
</comment>
<keyword evidence="10 16" id="KW-1133">Transmembrane helix</keyword>
<evidence type="ECO:0000256" key="8">
    <source>
        <dbReference type="ARBA" id="ARBA00022967"/>
    </source>
</evidence>
<evidence type="ECO:0000256" key="10">
    <source>
        <dbReference type="ARBA" id="ARBA00022989"/>
    </source>
</evidence>
<evidence type="ECO:0000256" key="6">
    <source>
        <dbReference type="ARBA" id="ARBA00022660"/>
    </source>
</evidence>
<keyword evidence="7 16" id="KW-0812">Transmembrane</keyword>
<feature type="transmembrane region" description="Helical" evidence="16">
    <location>
        <begin position="386"/>
        <end position="412"/>
    </location>
</feature>
<dbReference type="PRINTS" id="PR01437">
    <property type="entry name" value="NUOXDRDTASE4"/>
</dbReference>
<feature type="transmembrane region" description="Helical" evidence="16">
    <location>
        <begin position="207"/>
        <end position="229"/>
    </location>
</feature>
<dbReference type="AlphaFoldDB" id="A0A059VEL3"/>
<keyword evidence="11 16" id="KW-0520">NAD</keyword>
<evidence type="ECO:0000256" key="14">
    <source>
        <dbReference type="ARBA" id="ARBA00023136"/>
    </source>
</evidence>
<dbReference type="InterPro" id="IPR003918">
    <property type="entry name" value="NADH_UbQ_OxRdtase"/>
</dbReference>
<dbReference type="InterPro" id="IPR001750">
    <property type="entry name" value="ND/Mrp_TM"/>
</dbReference>
<dbReference type="GO" id="GO:0048039">
    <property type="term" value="F:ubiquinone binding"/>
    <property type="evidence" value="ECO:0007669"/>
    <property type="project" value="TreeGrafter"/>
</dbReference>
<dbReference type="GO" id="GO:0042773">
    <property type="term" value="P:ATP synthesis coupled electron transport"/>
    <property type="evidence" value="ECO:0007669"/>
    <property type="project" value="InterPro"/>
</dbReference>
<feature type="transmembrane region" description="Helical" evidence="16">
    <location>
        <begin position="320"/>
        <end position="341"/>
    </location>
</feature>
<feature type="transmembrane region" description="Helical" evidence="16">
    <location>
        <begin position="295"/>
        <end position="314"/>
    </location>
</feature>